<evidence type="ECO:0000256" key="4">
    <source>
        <dbReference type="HAMAP-Rule" id="MF_00528"/>
    </source>
</evidence>
<dbReference type="InterPro" id="IPR003697">
    <property type="entry name" value="Maf-like"/>
</dbReference>
<dbReference type="PANTHER" id="PTHR43213">
    <property type="entry name" value="BIFUNCTIONAL DTTP/UTP PYROPHOSPHATASE/METHYLTRANSFERASE PROTEIN-RELATED"/>
    <property type="match status" value="1"/>
</dbReference>
<dbReference type="NCBIfam" id="TIGR00172">
    <property type="entry name" value="maf"/>
    <property type="match status" value="1"/>
</dbReference>
<keyword evidence="3 4" id="KW-0546">Nucleotide metabolism</keyword>
<feature type="active site" description="Proton acceptor" evidence="4">
    <location>
        <position position="71"/>
    </location>
</feature>
<comment type="cofactor">
    <cofactor evidence="1 4">
        <name>a divalent metal cation</name>
        <dbReference type="ChEBI" id="CHEBI:60240"/>
    </cofactor>
</comment>
<dbReference type="Pfam" id="PF02545">
    <property type="entry name" value="Maf"/>
    <property type="match status" value="1"/>
</dbReference>
<dbReference type="InterPro" id="IPR029001">
    <property type="entry name" value="ITPase-like_fam"/>
</dbReference>
<gene>
    <name evidence="5" type="ORF">JAO78_016270</name>
</gene>
<dbReference type="SUPFAM" id="SSF52972">
    <property type="entry name" value="ITPase-like"/>
    <property type="match status" value="1"/>
</dbReference>
<keyword evidence="2 4" id="KW-0378">Hydrolase</keyword>
<keyword evidence="6" id="KW-1185">Reference proteome</keyword>
<protein>
    <recommendedName>
        <fullName evidence="4">dTTP/UTP pyrophosphatase</fullName>
        <shortName evidence="4">dTTPase/UTPase</shortName>
        <ecNumber evidence="4">3.6.1.9</ecNumber>
    </recommendedName>
    <alternativeName>
        <fullName evidence="4">Nucleoside triphosphate pyrophosphatase</fullName>
    </alternativeName>
    <alternativeName>
        <fullName evidence="4">Nucleotide pyrophosphatase</fullName>
        <shortName evidence="4">Nucleotide PPase</shortName>
    </alternativeName>
</protein>
<comment type="catalytic activity">
    <reaction evidence="4">
        <text>dTTP + H2O = dTMP + diphosphate + H(+)</text>
        <dbReference type="Rhea" id="RHEA:28534"/>
        <dbReference type="ChEBI" id="CHEBI:15377"/>
        <dbReference type="ChEBI" id="CHEBI:15378"/>
        <dbReference type="ChEBI" id="CHEBI:33019"/>
        <dbReference type="ChEBI" id="CHEBI:37568"/>
        <dbReference type="ChEBI" id="CHEBI:63528"/>
        <dbReference type="EC" id="3.6.1.9"/>
    </reaction>
</comment>
<feature type="site" description="Important for substrate specificity" evidence="4">
    <location>
        <position position="13"/>
    </location>
</feature>
<proteinExistence type="inferred from homology"/>
<dbReference type="PIRSF" id="PIRSF006305">
    <property type="entry name" value="Maf"/>
    <property type="match status" value="1"/>
</dbReference>
<dbReference type="RefSeq" id="WP_226752418.1">
    <property type="nucleotide sequence ID" value="NZ_JAEINI020000022.1"/>
</dbReference>
<dbReference type="PANTHER" id="PTHR43213:SF5">
    <property type="entry name" value="BIFUNCTIONAL DTTP_UTP PYROPHOSPHATASE_METHYLTRANSFERASE PROTEIN-RELATED"/>
    <property type="match status" value="1"/>
</dbReference>
<organism evidence="5 6">
    <name type="scientific">Alishewanella maricola</name>
    <dbReference type="NCBI Taxonomy" id="2795740"/>
    <lineage>
        <taxon>Bacteria</taxon>
        <taxon>Pseudomonadati</taxon>
        <taxon>Pseudomonadota</taxon>
        <taxon>Gammaproteobacteria</taxon>
        <taxon>Alteromonadales</taxon>
        <taxon>Alteromonadaceae</taxon>
        <taxon>Alishewanella</taxon>
    </lineage>
</organism>
<evidence type="ECO:0000256" key="3">
    <source>
        <dbReference type="ARBA" id="ARBA00023080"/>
    </source>
</evidence>
<evidence type="ECO:0000256" key="1">
    <source>
        <dbReference type="ARBA" id="ARBA00001968"/>
    </source>
</evidence>
<dbReference type="EMBL" id="JAEINI020000022">
    <property type="protein sequence ID" value="MCB5228362.1"/>
    <property type="molecule type" value="Genomic_DNA"/>
</dbReference>
<dbReference type="HAMAP" id="MF_00528">
    <property type="entry name" value="Maf"/>
    <property type="match status" value="1"/>
</dbReference>
<comment type="caution">
    <text evidence="4">Lacks conserved residue(s) required for the propagation of feature annotation.</text>
</comment>
<feature type="site" description="Important for substrate specificity" evidence="4">
    <location>
        <position position="154"/>
    </location>
</feature>
<dbReference type="Gene3D" id="3.90.950.10">
    <property type="match status" value="1"/>
</dbReference>
<dbReference type="CDD" id="cd00555">
    <property type="entry name" value="Maf"/>
    <property type="match status" value="1"/>
</dbReference>
<evidence type="ECO:0000256" key="2">
    <source>
        <dbReference type="ARBA" id="ARBA00022801"/>
    </source>
</evidence>
<accession>A0ABS8C7N8</accession>
<name>A0ABS8C7N8_9ALTE</name>
<keyword evidence="4" id="KW-0963">Cytoplasm</keyword>
<comment type="caution">
    <text evidence="5">The sequence shown here is derived from an EMBL/GenBank/DDBJ whole genome shotgun (WGS) entry which is preliminary data.</text>
</comment>
<feature type="site" description="Important for substrate specificity" evidence="4">
    <location>
        <position position="72"/>
    </location>
</feature>
<reference evidence="5 6" key="1">
    <citation type="submission" date="2021-10" db="EMBL/GenBank/DDBJ databases">
        <title>Alishewanella koreense sp. nov. isolated from seawater of southwestern coast in South Korea and the proposal for the reclassification of Rheinheimera perlucida and Rheinheimera tuosuensis as Arsukibacterium perlucida and Arsukibacterium tuosuensis.</title>
        <authorList>
            <person name="Kim K.H."/>
            <person name="Ruan W."/>
            <person name="Kim K.R."/>
            <person name="Baek J.H."/>
            <person name="Jeon C.O."/>
        </authorList>
    </citation>
    <scope>NUCLEOTIDE SEQUENCE [LARGE SCALE GENOMIC DNA]</scope>
    <source>
        <strain evidence="5 6">16-MA</strain>
    </source>
</reference>
<comment type="function">
    <text evidence="4">Nucleoside triphosphate pyrophosphatase that hydrolyzes dTTP and UTP. May have a dual role in cell division arrest and in preventing the incorporation of modified nucleotides into cellular nucleic acids.</text>
</comment>
<sequence length="188" mass="20256">MYPKIALASASPRRRELLQQLGVEFDLISASIDESVLPNETAAAYVSRLALQKAQAGAAKIANALPVLGSDTSVVVDNKILGKPTDYADFLAMMQLLSGRQHQVMTAVAIVSPSQTLQALAITDVFFREISEAEMADYWLTKEPCDKAGGYGIQGLAGKFVEKIHGSYSAVVGLPLCETDRLLQQLSR</sequence>
<evidence type="ECO:0000313" key="5">
    <source>
        <dbReference type="EMBL" id="MCB5228362.1"/>
    </source>
</evidence>
<dbReference type="Proteomes" id="UP000633814">
    <property type="component" value="Unassembled WGS sequence"/>
</dbReference>
<comment type="catalytic activity">
    <reaction evidence="4">
        <text>UTP + H2O = UMP + diphosphate + H(+)</text>
        <dbReference type="Rhea" id="RHEA:29395"/>
        <dbReference type="ChEBI" id="CHEBI:15377"/>
        <dbReference type="ChEBI" id="CHEBI:15378"/>
        <dbReference type="ChEBI" id="CHEBI:33019"/>
        <dbReference type="ChEBI" id="CHEBI:46398"/>
        <dbReference type="ChEBI" id="CHEBI:57865"/>
        <dbReference type="EC" id="3.6.1.9"/>
    </reaction>
</comment>
<comment type="similarity">
    <text evidence="4">Belongs to the Maf family. YhdE subfamily.</text>
</comment>
<comment type="subcellular location">
    <subcellularLocation>
        <location evidence="4">Cytoplasm</location>
    </subcellularLocation>
</comment>
<dbReference type="EC" id="3.6.1.9" evidence="4"/>
<evidence type="ECO:0000313" key="6">
    <source>
        <dbReference type="Proteomes" id="UP000633814"/>
    </source>
</evidence>